<dbReference type="EMBL" id="ML004503">
    <property type="protein sequence ID" value="RKP29189.1"/>
    <property type="molecule type" value="Genomic_DNA"/>
</dbReference>
<keyword evidence="6" id="KW-0833">Ubl conjugation pathway</keyword>
<evidence type="ECO:0000313" key="11">
    <source>
        <dbReference type="EMBL" id="RKP29189.1"/>
    </source>
</evidence>
<evidence type="ECO:0000259" key="9">
    <source>
        <dbReference type="PROSITE" id="PS51044"/>
    </source>
</evidence>
<evidence type="ECO:0000256" key="1">
    <source>
        <dbReference type="ARBA" id="ARBA00004718"/>
    </source>
</evidence>
<dbReference type="GO" id="GO:0016925">
    <property type="term" value="P:protein sumoylation"/>
    <property type="evidence" value="ECO:0007669"/>
    <property type="project" value="UniProtKB-UniPathway"/>
</dbReference>
<dbReference type="Gene3D" id="3.30.40.10">
    <property type="entry name" value="Zinc/RING finger domain, C3HC4 (zinc finger)"/>
    <property type="match status" value="1"/>
</dbReference>
<dbReference type="AlphaFoldDB" id="A0A4V1J2N6"/>
<dbReference type="PROSITE" id="PS51466">
    <property type="entry name" value="PINIT"/>
    <property type="match status" value="1"/>
</dbReference>
<dbReference type="SUPFAM" id="SSF57850">
    <property type="entry name" value="RING/U-box"/>
    <property type="match status" value="1"/>
</dbReference>
<dbReference type="Pfam" id="PF14324">
    <property type="entry name" value="PINIT"/>
    <property type="match status" value="1"/>
</dbReference>
<keyword evidence="7" id="KW-0862">Zinc</keyword>
<feature type="non-terminal residue" evidence="11">
    <location>
        <position position="294"/>
    </location>
</feature>
<dbReference type="Gene3D" id="2.60.120.780">
    <property type="entry name" value="PINIT domain"/>
    <property type="match status" value="1"/>
</dbReference>
<gene>
    <name evidence="11" type="ORF">METBISCDRAFT_19212</name>
</gene>
<comment type="pathway">
    <text evidence="1">Protein modification; protein sumoylation.</text>
</comment>
<evidence type="ECO:0000256" key="6">
    <source>
        <dbReference type="ARBA" id="ARBA00022786"/>
    </source>
</evidence>
<keyword evidence="5 8" id="KW-0863">Zinc-finger</keyword>
<dbReference type="InterPro" id="IPR023321">
    <property type="entry name" value="PINIT"/>
</dbReference>
<dbReference type="PANTHER" id="PTHR10782:SF4">
    <property type="entry name" value="TONALLI, ISOFORM E"/>
    <property type="match status" value="1"/>
</dbReference>
<sequence length="294" mass="33050">MDASRASDSDAYYGPMLLFKSTLFYLLRRLIGTAQVLRVSKGRNIKSFRMKLHSSDVRLLRENPNARVYIFAGTESTVDHTNTPIQFPPIEIYVDDVLTKQFTKGIKGRPGSARPADLTPYFSLFDKLILLRIVYLDALENYILYTYIVEEFPLATLVEQIAKKPHISAAATRAQIQKQNDLAGEDADLVVDTSSLTLRCPLTYARMKFPVRSVECDHIQCFDSESFLSMQQKIPLWQCPVCSKYIDQNLLAVSDYLADIIAKTANSVDSVNLNADGSWKAVEGDALLDSDDDD</sequence>
<dbReference type="Proteomes" id="UP000268321">
    <property type="component" value="Unassembled WGS sequence"/>
</dbReference>
<evidence type="ECO:0000256" key="4">
    <source>
        <dbReference type="ARBA" id="ARBA00022723"/>
    </source>
</evidence>
<comment type="similarity">
    <text evidence="2">Belongs to the PIAS family.</text>
</comment>
<dbReference type="OrthoDB" id="28127at2759"/>
<reference evidence="12" key="1">
    <citation type="journal article" date="2018" name="Nat. Microbiol.">
        <title>Leveraging single-cell genomics to expand the fungal tree of life.</title>
        <authorList>
            <person name="Ahrendt S.R."/>
            <person name="Quandt C.A."/>
            <person name="Ciobanu D."/>
            <person name="Clum A."/>
            <person name="Salamov A."/>
            <person name="Andreopoulos B."/>
            <person name="Cheng J.F."/>
            <person name="Woyke T."/>
            <person name="Pelin A."/>
            <person name="Henrissat B."/>
            <person name="Reynolds N.K."/>
            <person name="Benny G.L."/>
            <person name="Smith M.E."/>
            <person name="James T.Y."/>
            <person name="Grigoriev I.V."/>
        </authorList>
    </citation>
    <scope>NUCLEOTIDE SEQUENCE [LARGE SCALE GENOMIC DNA]</scope>
    <source>
        <strain evidence="12">Baker2002</strain>
    </source>
</reference>
<evidence type="ECO:0000259" key="10">
    <source>
        <dbReference type="PROSITE" id="PS51466"/>
    </source>
</evidence>
<name>A0A4V1J2N6_9ASCO</name>
<organism evidence="11 12">
    <name type="scientific">Metschnikowia bicuspidata</name>
    <dbReference type="NCBI Taxonomy" id="27322"/>
    <lineage>
        <taxon>Eukaryota</taxon>
        <taxon>Fungi</taxon>
        <taxon>Dikarya</taxon>
        <taxon>Ascomycota</taxon>
        <taxon>Saccharomycotina</taxon>
        <taxon>Pichiomycetes</taxon>
        <taxon>Metschnikowiaceae</taxon>
        <taxon>Metschnikowia</taxon>
    </lineage>
</organism>
<proteinExistence type="inferred from homology"/>
<evidence type="ECO:0000256" key="2">
    <source>
        <dbReference type="ARBA" id="ARBA00005383"/>
    </source>
</evidence>
<keyword evidence="3" id="KW-0808">Transferase</keyword>
<evidence type="ECO:0000313" key="12">
    <source>
        <dbReference type="Proteomes" id="UP000268321"/>
    </source>
</evidence>
<evidence type="ECO:0000256" key="5">
    <source>
        <dbReference type="ARBA" id="ARBA00022771"/>
    </source>
</evidence>
<evidence type="ECO:0000256" key="7">
    <source>
        <dbReference type="ARBA" id="ARBA00022833"/>
    </source>
</evidence>
<dbReference type="PROSITE" id="PS51044">
    <property type="entry name" value="ZF_SP_RING"/>
    <property type="match status" value="1"/>
</dbReference>
<accession>A0A4V1J2N6</accession>
<feature type="domain" description="PINIT" evidence="10">
    <location>
        <begin position="5"/>
        <end position="152"/>
    </location>
</feature>
<protein>
    <submittedName>
        <fullName evidence="11">Zf-MIZ-domain-containing protein</fullName>
    </submittedName>
</protein>
<evidence type="ECO:0000256" key="3">
    <source>
        <dbReference type="ARBA" id="ARBA00022679"/>
    </source>
</evidence>
<dbReference type="GO" id="GO:0000785">
    <property type="term" value="C:chromatin"/>
    <property type="evidence" value="ECO:0007669"/>
    <property type="project" value="TreeGrafter"/>
</dbReference>
<dbReference type="InterPro" id="IPR013083">
    <property type="entry name" value="Znf_RING/FYVE/PHD"/>
</dbReference>
<dbReference type="GO" id="GO:0061665">
    <property type="term" value="F:SUMO ligase activity"/>
    <property type="evidence" value="ECO:0007669"/>
    <property type="project" value="TreeGrafter"/>
</dbReference>
<dbReference type="PANTHER" id="PTHR10782">
    <property type="entry name" value="ZINC FINGER MIZ DOMAIN-CONTAINING PROTEIN"/>
    <property type="match status" value="1"/>
</dbReference>
<dbReference type="GO" id="GO:0008270">
    <property type="term" value="F:zinc ion binding"/>
    <property type="evidence" value="ECO:0007669"/>
    <property type="project" value="UniProtKB-KW"/>
</dbReference>
<feature type="domain" description="SP-RING-type" evidence="9">
    <location>
        <begin position="185"/>
        <end position="270"/>
    </location>
</feature>
<keyword evidence="4" id="KW-0479">Metal-binding</keyword>
<dbReference type="UniPathway" id="UPA00886"/>
<keyword evidence="12" id="KW-1185">Reference proteome</keyword>
<dbReference type="InterPro" id="IPR038654">
    <property type="entry name" value="PINIT_sf"/>
</dbReference>
<evidence type="ECO:0000256" key="8">
    <source>
        <dbReference type="PROSITE-ProRule" id="PRU00452"/>
    </source>
</evidence>
<dbReference type="InterPro" id="IPR004181">
    <property type="entry name" value="Znf_MIZ"/>
</dbReference>
<dbReference type="Pfam" id="PF02891">
    <property type="entry name" value="zf-MIZ"/>
    <property type="match status" value="1"/>
</dbReference>